<dbReference type="Proteomes" id="UP001158576">
    <property type="component" value="Chromosome XSR"/>
</dbReference>
<feature type="transmembrane region" description="Helical" evidence="1">
    <location>
        <begin position="63"/>
        <end position="84"/>
    </location>
</feature>
<evidence type="ECO:0000313" key="3">
    <source>
        <dbReference type="Proteomes" id="UP001158576"/>
    </source>
</evidence>
<evidence type="ECO:0000256" key="1">
    <source>
        <dbReference type="SAM" id="Phobius"/>
    </source>
</evidence>
<keyword evidence="1" id="KW-0472">Membrane</keyword>
<keyword evidence="1" id="KW-1133">Transmembrane helix</keyword>
<accession>A0ABN7S8T0</accession>
<sequence>MKSKRKRKKEGSSSASTGITSYSEERITFEEYVATPLPLFHFLFWLFIIASCWYIFTISYSKLIRLVLGGSYIFLLLFFAMSYFR</sequence>
<organism evidence="2 3">
    <name type="scientific">Oikopleura dioica</name>
    <name type="common">Tunicate</name>
    <dbReference type="NCBI Taxonomy" id="34765"/>
    <lineage>
        <taxon>Eukaryota</taxon>
        <taxon>Metazoa</taxon>
        <taxon>Chordata</taxon>
        <taxon>Tunicata</taxon>
        <taxon>Appendicularia</taxon>
        <taxon>Copelata</taxon>
        <taxon>Oikopleuridae</taxon>
        <taxon>Oikopleura</taxon>
    </lineage>
</organism>
<feature type="transmembrane region" description="Helical" evidence="1">
    <location>
        <begin position="39"/>
        <end position="56"/>
    </location>
</feature>
<evidence type="ECO:0000313" key="2">
    <source>
        <dbReference type="EMBL" id="CAG5095200.1"/>
    </source>
</evidence>
<keyword evidence="1" id="KW-0812">Transmembrane</keyword>
<name>A0ABN7S8T0_OIKDI</name>
<proteinExistence type="predicted"/>
<reference evidence="2 3" key="1">
    <citation type="submission" date="2021-04" db="EMBL/GenBank/DDBJ databases">
        <authorList>
            <person name="Bliznina A."/>
        </authorList>
    </citation>
    <scope>NUCLEOTIDE SEQUENCE [LARGE SCALE GENOMIC DNA]</scope>
</reference>
<keyword evidence="3" id="KW-1185">Reference proteome</keyword>
<protein>
    <submittedName>
        <fullName evidence="2">Oidioi.mRNA.OKI2018_I69.XSR.g14076.t1.cds</fullName>
    </submittedName>
</protein>
<gene>
    <name evidence="2" type="ORF">OKIOD_LOCUS5634</name>
</gene>
<dbReference type="EMBL" id="OU015569">
    <property type="protein sequence ID" value="CAG5095200.1"/>
    <property type="molecule type" value="Genomic_DNA"/>
</dbReference>